<dbReference type="OrthoDB" id="2283195at2759"/>
<dbReference type="EMBL" id="LN732835">
    <property type="protein sequence ID" value="CEP16083.1"/>
    <property type="molecule type" value="Genomic_DNA"/>
</dbReference>
<evidence type="ECO:0000313" key="1">
    <source>
        <dbReference type="EMBL" id="CEP16083.1"/>
    </source>
</evidence>
<dbReference type="AlphaFoldDB" id="A0A0B7NMC2"/>
<accession>A0A0B7NMC2</accession>
<protein>
    <submittedName>
        <fullName evidence="1">Uncharacterized protein</fullName>
    </submittedName>
</protein>
<reference evidence="1 2" key="1">
    <citation type="submission" date="2014-09" db="EMBL/GenBank/DDBJ databases">
        <authorList>
            <person name="Ellenberger Sabrina"/>
        </authorList>
    </citation>
    <scope>NUCLEOTIDE SEQUENCE [LARGE SCALE GENOMIC DNA]</scope>
    <source>
        <strain evidence="1 2">CBS 412.66</strain>
    </source>
</reference>
<sequence>MKSLRENIEKMIDDPNLVESMLENLGLVYEANQVDPNDAIERAVEAGRNKKLDTKSWTKEVFYDDTYDNLTKC</sequence>
<name>A0A0B7NMC2_9FUNG</name>
<dbReference type="Proteomes" id="UP000054107">
    <property type="component" value="Unassembled WGS sequence"/>
</dbReference>
<organism evidence="1 2">
    <name type="scientific">Parasitella parasitica</name>
    <dbReference type="NCBI Taxonomy" id="35722"/>
    <lineage>
        <taxon>Eukaryota</taxon>
        <taxon>Fungi</taxon>
        <taxon>Fungi incertae sedis</taxon>
        <taxon>Mucoromycota</taxon>
        <taxon>Mucoromycotina</taxon>
        <taxon>Mucoromycetes</taxon>
        <taxon>Mucorales</taxon>
        <taxon>Mucorineae</taxon>
        <taxon>Mucoraceae</taxon>
        <taxon>Parasitella</taxon>
    </lineage>
</organism>
<gene>
    <name evidence="1" type="primary">PARPA_10338.1 scaffold 40090</name>
</gene>
<keyword evidence="2" id="KW-1185">Reference proteome</keyword>
<evidence type="ECO:0000313" key="2">
    <source>
        <dbReference type="Proteomes" id="UP000054107"/>
    </source>
</evidence>
<proteinExistence type="predicted"/>